<organism evidence="2 3">
    <name type="scientific">Vagococcus bubulae</name>
    <dbReference type="NCBI Taxonomy" id="1977868"/>
    <lineage>
        <taxon>Bacteria</taxon>
        <taxon>Bacillati</taxon>
        <taxon>Bacillota</taxon>
        <taxon>Bacilli</taxon>
        <taxon>Lactobacillales</taxon>
        <taxon>Enterococcaceae</taxon>
        <taxon>Vagococcus</taxon>
    </lineage>
</organism>
<gene>
    <name evidence="2" type="ORF">CBF36_01340</name>
</gene>
<accession>A0A429ZQC3</accession>
<sequence length="529" mass="62997">MLGSSIIFIGNSHPVYLPYWQNKRKVKYIDTEEFYHDLLTYCQTDINSKSSTIIKKLETKYKTKRLKDETIKRIHMSYREVLSGRKLNKRSIKLILNNELVASLEKHEVDARVIKSICQYQLLKKYNPKNKNSAHDKSSKEKYLKKEEINNQFYFDLSLLGKEQIELLKLDIDTRILYFNKRVKRFMQKYPNQLSEKEIRSILRAYRLNLRKANYQHEPLLFLNMFEKELADCGVNKGLRAAILANEEKMIQNGKKIKKVEKPSSKIERPKPDEKLQKRCDTKSSHKKSFMTKECFSEITDMARQEGTKALEDTHIINHSWIVKELSKKYKTSGLEKDLIFIIVAYQFYVYELEKKSDKTIEELLYTLETNLMDCGVPIKLHRFILDAEECYLQKKANDEMKEYRQKKKNVRQSDVKEEQTSQLIEIEESILKSYYRDLCALLIKIECYEEQDIIQALYRKYNQTILRDSDIKLLIDAYEYMVMPLANIRENNKRLQIIKTGFKQCLEAFEVKPEIIEKVWENEYGKEV</sequence>
<evidence type="ECO:0000313" key="2">
    <source>
        <dbReference type="EMBL" id="RST95839.1"/>
    </source>
</evidence>
<keyword evidence="3" id="KW-1185">Reference proteome</keyword>
<evidence type="ECO:0000313" key="3">
    <source>
        <dbReference type="Proteomes" id="UP000288490"/>
    </source>
</evidence>
<comment type="caution">
    <text evidence="2">The sequence shown here is derived from an EMBL/GenBank/DDBJ whole genome shotgun (WGS) entry which is preliminary data.</text>
</comment>
<proteinExistence type="predicted"/>
<dbReference type="EMBL" id="NGJT01000002">
    <property type="protein sequence ID" value="RST95839.1"/>
    <property type="molecule type" value="Genomic_DNA"/>
</dbReference>
<dbReference type="Proteomes" id="UP000288490">
    <property type="component" value="Unassembled WGS sequence"/>
</dbReference>
<evidence type="ECO:0000256" key="1">
    <source>
        <dbReference type="SAM" id="MobiDB-lite"/>
    </source>
</evidence>
<feature type="region of interest" description="Disordered" evidence="1">
    <location>
        <begin position="261"/>
        <end position="282"/>
    </location>
</feature>
<protein>
    <submittedName>
        <fullName evidence="2">Uncharacterized protein</fullName>
    </submittedName>
</protein>
<name>A0A429ZQC3_9ENTE</name>
<reference evidence="2 3" key="1">
    <citation type="submission" date="2017-05" db="EMBL/GenBank/DDBJ databases">
        <title>Vagococcus spp. assemblies.</title>
        <authorList>
            <person name="Gulvik C.A."/>
        </authorList>
    </citation>
    <scope>NUCLEOTIDE SEQUENCE [LARGE SCALE GENOMIC DNA]</scope>
    <source>
        <strain evidence="2 3">SS1994</strain>
    </source>
</reference>
<dbReference type="AlphaFoldDB" id="A0A429ZQC3"/>